<evidence type="ECO:0000313" key="7">
    <source>
        <dbReference type="EMBL" id="RMB85247.1"/>
    </source>
</evidence>
<dbReference type="InterPro" id="IPR013611">
    <property type="entry name" value="Transp-assoc_OB_typ2"/>
</dbReference>
<name>A0A3M0I7Q3_9ACTN</name>
<keyword evidence="3 7" id="KW-0067">ATP-binding</keyword>
<dbReference type="InterPro" id="IPR003439">
    <property type="entry name" value="ABC_transporter-like_ATP-bd"/>
</dbReference>
<comment type="caution">
    <text evidence="7">The sequence shown here is derived from an EMBL/GenBank/DDBJ whole genome shotgun (WGS) entry which is preliminary data.</text>
</comment>
<dbReference type="GO" id="GO:0005524">
    <property type="term" value="F:ATP binding"/>
    <property type="evidence" value="ECO:0007669"/>
    <property type="project" value="UniProtKB-KW"/>
</dbReference>
<dbReference type="Gene3D" id="3.40.50.300">
    <property type="entry name" value="P-loop containing nucleotide triphosphate hydrolases"/>
    <property type="match status" value="1"/>
</dbReference>
<gene>
    <name evidence="7" type="ORF">CTZ28_13915</name>
</gene>
<dbReference type="Pfam" id="PF00005">
    <property type="entry name" value="ABC_tran"/>
    <property type="match status" value="1"/>
</dbReference>
<feature type="compositionally biased region" description="Low complexity" evidence="5">
    <location>
        <begin position="394"/>
        <end position="415"/>
    </location>
</feature>
<keyword evidence="2" id="KW-0547">Nucleotide-binding</keyword>
<evidence type="ECO:0000256" key="1">
    <source>
        <dbReference type="ARBA" id="ARBA00022448"/>
    </source>
</evidence>
<dbReference type="PANTHER" id="PTHR42781">
    <property type="entry name" value="SPERMIDINE/PUTRESCINE IMPORT ATP-BINDING PROTEIN POTA"/>
    <property type="match status" value="1"/>
</dbReference>
<evidence type="ECO:0000256" key="2">
    <source>
        <dbReference type="ARBA" id="ARBA00022741"/>
    </source>
</evidence>
<evidence type="ECO:0000256" key="3">
    <source>
        <dbReference type="ARBA" id="ARBA00022840"/>
    </source>
</evidence>
<dbReference type="Pfam" id="PF08402">
    <property type="entry name" value="TOBE_2"/>
    <property type="match status" value="1"/>
</dbReference>
<keyword evidence="1" id="KW-0813">Transport</keyword>
<feature type="region of interest" description="Disordered" evidence="5">
    <location>
        <begin position="388"/>
        <end position="415"/>
    </location>
</feature>
<dbReference type="SUPFAM" id="SSF52540">
    <property type="entry name" value="P-loop containing nucleoside triphosphate hydrolases"/>
    <property type="match status" value="1"/>
</dbReference>
<dbReference type="PROSITE" id="PS50893">
    <property type="entry name" value="ABC_TRANSPORTER_2"/>
    <property type="match status" value="1"/>
</dbReference>
<accession>A0A3M0I7Q3</accession>
<dbReference type="InterPro" id="IPR050093">
    <property type="entry name" value="ABC_SmlMolc_Importer"/>
</dbReference>
<evidence type="ECO:0000256" key="4">
    <source>
        <dbReference type="ARBA" id="ARBA00066388"/>
    </source>
</evidence>
<proteinExistence type="predicted"/>
<dbReference type="AlphaFoldDB" id="A0A3M0I7Q3"/>
<evidence type="ECO:0000256" key="5">
    <source>
        <dbReference type="SAM" id="MobiDB-lite"/>
    </source>
</evidence>
<feature type="compositionally biased region" description="Low complexity" evidence="5">
    <location>
        <begin position="1"/>
        <end position="20"/>
    </location>
</feature>
<reference evidence="7 8" key="1">
    <citation type="submission" date="2017-11" db="EMBL/GenBank/DDBJ databases">
        <title>Draft genome of actinobacteria isolated from guarana (Paullinia cupana (Mart.) Ducke.</title>
        <authorList>
            <person name="Siqueira K.A."/>
            <person name="Liotti R.G."/>
            <person name="Mendes T.A.O."/>
            <person name="Soares M.A."/>
        </authorList>
    </citation>
    <scope>NUCLEOTIDE SEQUENCE [LARGE SCALE GENOMIC DNA]</scope>
    <source>
        <strain evidence="7 8">193</strain>
    </source>
</reference>
<dbReference type="GO" id="GO:0043190">
    <property type="term" value="C:ATP-binding cassette (ABC) transporter complex"/>
    <property type="evidence" value="ECO:0007669"/>
    <property type="project" value="InterPro"/>
</dbReference>
<dbReference type="InterPro" id="IPR003593">
    <property type="entry name" value="AAA+_ATPase"/>
</dbReference>
<dbReference type="FunFam" id="3.40.50.300:FF:000425">
    <property type="entry name" value="Probable ABC transporter, ATP-binding subunit"/>
    <property type="match status" value="1"/>
</dbReference>
<dbReference type="PANTHER" id="PTHR42781:SF4">
    <property type="entry name" value="SPERMIDINE_PUTRESCINE IMPORT ATP-BINDING PROTEIN POTA"/>
    <property type="match status" value="1"/>
</dbReference>
<dbReference type="GO" id="GO:0015418">
    <property type="term" value="F:ABC-type quaternary ammonium compound transporting activity"/>
    <property type="evidence" value="ECO:0007669"/>
    <property type="project" value="UniProtKB-EC"/>
</dbReference>
<dbReference type="SUPFAM" id="SSF50331">
    <property type="entry name" value="MOP-like"/>
    <property type="match status" value="1"/>
</dbReference>
<evidence type="ECO:0000313" key="8">
    <source>
        <dbReference type="Proteomes" id="UP000270471"/>
    </source>
</evidence>
<dbReference type="EMBL" id="PENI01000007">
    <property type="protein sequence ID" value="RMB85247.1"/>
    <property type="molecule type" value="Genomic_DNA"/>
</dbReference>
<dbReference type="RefSeq" id="WP_121889687.1">
    <property type="nucleotide sequence ID" value="NZ_JBEYXU010000031.1"/>
</dbReference>
<dbReference type="PROSITE" id="PS00211">
    <property type="entry name" value="ABC_TRANSPORTER_1"/>
    <property type="match status" value="1"/>
</dbReference>
<dbReference type="Gene3D" id="2.40.50.100">
    <property type="match status" value="1"/>
</dbReference>
<feature type="region of interest" description="Disordered" evidence="5">
    <location>
        <begin position="1"/>
        <end position="21"/>
    </location>
</feature>
<dbReference type="InterPro" id="IPR017871">
    <property type="entry name" value="ABC_transporter-like_CS"/>
</dbReference>
<dbReference type="EC" id="7.6.2.9" evidence="4"/>
<dbReference type="OrthoDB" id="9802264at2"/>
<evidence type="ECO:0000259" key="6">
    <source>
        <dbReference type="PROSITE" id="PS50893"/>
    </source>
</evidence>
<feature type="domain" description="ABC transporter" evidence="6">
    <location>
        <begin position="22"/>
        <end position="254"/>
    </location>
</feature>
<dbReference type="GO" id="GO:0016887">
    <property type="term" value="F:ATP hydrolysis activity"/>
    <property type="evidence" value="ECO:0007669"/>
    <property type="project" value="InterPro"/>
</dbReference>
<dbReference type="Proteomes" id="UP000270471">
    <property type="component" value="Unassembled WGS sequence"/>
</dbReference>
<sequence length="415" mass="42924">MAEPTAPAAATPAAGGSPAGHLTLEGLTKTYPGQHGAAVRGIDLSVERGSMLAVLGPSGCGKSTTLRMIAGLVAPTAGRVLVDGRDITGIPVHRRDMGMVFQSYALFPHLDVARNVAFGLEMRKVSRSERARRVAEALDLVRLGHLADRRIAQLSGGQQQRVALARALVVRPTLLLLDEPLSNLDAQLRGEMRDEIRRIQQETGITAVFVTHDQHEALSMADRVAVLAQGRLEQIGTPEDVYERPAGRFVARFVGRANLIEGTVAGADGPRTVVELPGVGRVSALGEPRPAGARAAVLLRPHRIALAPATADGPAAGVPDGSSAAPLRGTVLSAGYSGESLAYRIRVGAAGPVLDVERPAGPEATHAPGTEVLLTWDASAARLVDAAEDDRAGADSAPGAADAVPAAAAPHGVTP</sequence>
<dbReference type="SMART" id="SM00382">
    <property type="entry name" value="AAA"/>
    <property type="match status" value="1"/>
</dbReference>
<protein>
    <recommendedName>
        <fullName evidence="4">ABC-type quaternary amine transporter</fullName>
        <ecNumber evidence="4">7.6.2.9</ecNumber>
    </recommendedName>
</protein>
<organism evidence="7 8">
    <name type="scientific">Streptomyces shenzhenensis</name>
    <dbReference type="NCBI Taxonomy" id="943815"/>
    <lineage>
        <taxon>Bacteria</taxon>
        <taxon>Bacillati</taxon>
        <taxon>Actinomycetota</taxon>
        <taxon>Actinomycetes</taxon>
        <taxon>Kitasatosporales</taxon>
        <taxon>Streptomycetaceae</taxon>
        <taxon>Streptomyces</taxon>
    </lineage>
</organism>
<dbReference type="InterPro" id="IPR008995">
    <property type="entry name" value="Mo/tungstate-bd_C_term_dom"/>
</dbReference>
<dbReference type="InterPro" id="IPR027417">
    <property type="entry name" value="P-loop_NTPase"/>
</dbReference>
<keyword evidence="8" id="KW-1185">Reference proteome</keyword>